<dbReference type="SUPFAM" id="SSF53335">
    <property type="entry name" value="S-adenosyl-L-methionine-dependent methyltransferases"/>
    <property type="match status" value="1"/>
</dbReference>
<dbReference type="PROSITE" id="PS01230">
    <property type="entry name" value="TRMA_1"/>
    <property type="match status" value="1"/>
</dbReference>
<keyword evidence="4" id="KW-0949">S-adenosyl-L-methionine</keyword>
<evidence type="ECO:0000256" key="4">
    <source>
        <dbReference type="ARBA" id="ARBA00022691"/>
    </source>
</evidence>
<name>A0A1J5REQ5_9ZZZZ</name>
<dbReference type="Gene3D" id="3.40.50.150">
    <property type="entry name" value="Vaccinia Virus protein VP39"/>
    <property type="match status" value="1"/>
</dbReference>
<keyword evidence="3 6" id="KW-0808">Transferase</keyword>
<dbReference type="PROSITE" id="PS01231">
    <property type="entry name" value="TRMA_2"/>
    <property type="match status" value="1"/>
</dbReference>
<keyword evidence="2 6" id="KW-0489">Methyltransferase</keyword>
<dbReference type="EC" id="2.1.1.190" evidence="6"/>
<evidence type="ECO:0000256" key="3">
    <source>
        <dbReference type="ARBA" id="ARBA00022679"/>
    </source>
</evidence>
<dbReference type="PROSITE" id="PS50926">
    <property type="entry name" value="TRAM"/>
    <property type="match status" value="1"/>
</dbReference>
<dbReference type="Gene3D" id="2.40.50.140">
    <property type="entry name" value="Nucleic acid-binding proteins"/>
    <property type="match status" value="1"/>
</dbReference>
<proteinExistence type="predicted"/>
<gene>
    <name evidence="6" type="primary">rlmD_6</name>
    <name evidence="6" type="ORF">GALL_242330</name>
</gene>
<dbReference type="SUPFAM" id="SSF50249">
    <property type="entry name" value="Nucleic acid-binding proteins"/>
    <property type="match status" value="1"/>
</dbReference>
<accession>A0A1J5REQ5</accession>
<dbReference type="GO" id="GO:0051539">
    <property type="term" value="F:4 iron, 4 sulfur cluster binding"/>
    <property type="evidence" value="ECO:0007669"/>
    <property type="project" value="UniProtKB-KW"/>
</dbReference>
<dbReference type="PROSITE" id="PS51687">
    <property type="entry name" value="SAM_MT_RNA_M5U"/>
    <property type="match status" value="1"/>
</dbReference>
<dbReference type="EMBL" id="MLJW01000199">
    <property type="protein sequence ID" value="OIQ93850.1"/>
    <property type="molecule type" value="Genomic_DNA"/>
</dbReference>
<dbReference type="PANTHER" id="PTHR11061">
    <property type="entry name" value="RNA M5U METHYLTRANSFERASE"/>
    <property type="match status" value="1"/>
</dbReference>
<keyword evidence="1" id="KW-0411">Iron-sulfur</keyword>
<protein>
    <submittedName>
        <fullName evidence="6">23S rRNA (Uracil(1939)-C(5))-methyltransferase RlmD</fullName>
        <ecNumber evidence="6">2.1.1.190</ecNumber>
    </submittedName>
</protein>
<dbReference type="Pfam" id="PF05958">
    <property type="entry name" value="tRNA_U5-meth_tr"/>
    <property type="match status" value="1"/>
</dbReference>
<keyword evidence="1" id="KW-0408">Iron</keyword>
<keyword evidence="1" id="KW-0479">Metal-binding</keyword>
<dbReference type="InterPro" id="IPR030390">
    <property type="entry name" value="MeTrfase_TrmA_AS"/>
</dbReference>
<reference evidence="6" key="1">
    <citation type="submission" date="2016-10" db="EMBL/GenBank/DDBJ databases">
        <title>Sequence of Gallionella enrichment culture.</title>
        <authorList>
            <person name="Poehlein A."/>
            <person name="Muehling M."/>
            <person name="Daniel R."/>
        </authorList>
    </citation>
    <scope>NUCLEOTIDE SEQUENCE</scope>
</reference>
<comment type="caution">
    <text evidence="6">The sequence shown here is derived from an EMBL/GenBank/DDBJ whole genome shotgun (WGS) entry which is preliminary data.</text>
</comment>
<dbReference type="Pfam" id="PF01938">
    <property type="entry name" value="TRAM"/>
    <property type="match status" value="1"/>
</dbReference>
<dbReference type="GO" id="GO:0070041">
    <property type="term" value="F:rRNA (uridine-C5-)-methyltransferase activity"/>
    <property type="evidence" value="ECO:0007669"/>
    <property type="project" value="TreeGrafter"/>
</dbReference>
<organism evidence="6">
    <name type="scientific">mine drainage metagenome</name>
    <dbReference type="NCBI Taxonomy" id="410659"/>
    <lineage>
        <taxon>unclassified sequences</taxon>
        <taxon>metagenomes</taxon>
        <taxon>ecological metagenomes</taxon>
    </lineage>
</organism>
<dbReference type="InterPro" id="IPR012340">
    <property type="entry name" value="NA-bd_OB-fold"/>
</dbReference>
<evidence type="ECO:0000256" key="2">
    <source>
        <dbReference type="ARBA" id="ARBA00022603"/>
    </source>
</evidence>
<dbReference type="InterPro" id="IPR029063">
    <property type="entry name" value="SAM-dependent_MTases_sf"/>
</dbReference>
<dbReference type="AlphaFoldDB" id="A0A1J5REQ5"/>
<dbReference type="PANTHER" id="PTHR11061:SF49">
    <property type="entry name" value="23S RRNA (URACIL(1939)-C(5))-METHYLTRANSFERASE RLMD"/>
    <property type="match status" value="1"/>
</dbReference>
<evidence type="ECO:0000259" key="5">
    <source>
        <dbReference type="PROSITE" id="PS50926"/>
    </source>
</evidence>
<evidence type="ECO:0000256" key="1">
    <source>
        <dbReference type="ARBA" id="ARBA00022485"/>
    </source>
</evidence>
<keyword evidence="1" id="KW-0004">4Fe-4S</keyword>
<dbReference type="InterPro" id="IPR010280">
    <property type="entry name" value="U5_MeTrfase_fam"/>
</dbReference>
<dbReference type="InterPro" id="IPR002792">
    <property type="entry name" value="TRAM_dom"/>
</dbReference>
<dbReference type="Gene3D" id="2.40.50.1070">
    <property type="match status" value="1"/>
</dbReference>
<dbReference type="GO" id="GO:0070475">
    <property type="term" value="P:rRNA base methylation"/>
    <property type="evidence" value="ECO:0007669"/>
    <property type="project" value="TreeGrafter"/>
</dbReference>
<evidence type="ECO:0000313" key="6">
    <source>
        <dbReference type="EMBL" id="OIQ93850.1"/>
    </source>
</evidence>
<sequence>MSRRPPARKPRGPSRSLPRTLELDIRSLGGRGDGIGRHQDEAVFVPGALPGERVAVQVDSRRGDGLAAALLQVLTPSPDRQTPPCPHFGRCGGCALQHLAPEAYQTWKRGLLVEAMGRAGFEADLVAPLVAIAPGSRRRATFAFAKRRKLLHLGFNGRASHTLVDLDSCLLLAPPLLALLPALRALLEAVIEDGTEGDVAVTLTETGLDLLVEAEARLDLFDRERLAAFAEQQDLARLSWRRPGTGLTEPLARRRPPIVRFAGVGVELPPAAFLQPSAEGERALSALVFDAVGGAAPVADLFAGCGSFSFPLAQKAPVHAVEGDGAALAALKAAAGHAGVRVSAEQRDLARQPLLTEELARYRAVVFDPPRAGAAAQAEQLARSTVPLVVAVSCNPATLARDARLLAQGGYRLRRATPVDQFPWSAHLEAVAVFTR</sequence>
<dbReference type="InterPro" id="IPR030391">
    <property type="entry name" value="MeTrfase_TrmA_CS"/>
</dbReference>
<feature type="domain" description="TRAM" evidence="5">
    <location>
        <begin position="8"/>
        <end position="72"/>
    </location>
</feature>